<keyword evidence="2" id="KW-1185">Reference proteome</keyword>
<evidence type="ECO:0000313" key="2">
    <source>
        <dbReference type="Proteomes" id="UP001589532"/>
    </source>
</evidence>
<accession>A0ABV5S8S1</accession>
<gene>
    <name evidence="1" type="ORF">ACFFSA_30325</name>
</gene>
<sequence>MLAAQGPVACSRNDEGWRATAYDDAFRTPVADFSSVTLAPLLTEIAAKAGGARRCPRTIHPSGRFAANPSGVAVGWNLIKGAELEILANTVDRYEDAPLRLPFGMKIVVRDGGLRHCDPLAWINATDLLCLGGSNDLYTVQVNPGLARDDIDYVQHTEVKAKKKIAPETETPIISVAVSRDRRSLIIAAGENSDSGTAKLYRVSLTSPSDPVELGPIPAESREHFTLLSNFQQPVRVDGTSH</sequence>
<comment type="caution">
    <text evidence="1">The sequence shown here is derived from an EMBL/GenBank/DDBJ whole genome shotgun (WGS) entry which is preliminary data.</text>
</comment>
<reference evidence="1 2" key="1">
    <citation type="submission" date="2024-09" db="EMBL/GenBank/DDBJ databases">
        <authorList>
            <person name="Sun Q."/>
            <person name="Mori K."/>
        </authorList>
    </citation>
    <scope>NUCLEOTIDE SEQUENCE [LARGE SCALE GENOMIC DNA]</scope>
    <source>
        <strain evidence="1 2">JCM 3143</strain>
    </source>
</reference>
<protein>
    <submittedName>
        <fullName evidence="1">Uncharacterized protein</fullName>
    </submittedName>
</protein>
<organism evidence="1 2">
    <name type="scientific">Nonomuraea helvata</name>
    <dbReference type="NCBI Taxonomy" id="37484"/>
    <lineage>
        <taxon>Bacteria</taxon>
        <taxon>Bacillati</taxon>
        <taxon>Actinomycetota</taxon>
        <taxon>Actinomycetes</taxon>
        <taxon>Streptosporangiales</taxon>
        <taxon>Streptosporangiaceae</taxon>
        <taxon>Nonomuraea</taxon>
    </lineage>
</organism>
<dbReference type="RefSeq" id="WP_344984148.1">
    <property type="nucleotide sequence ID" value="NZ_BAAAXV010000001.1"/>
</dbReference>
<dbReference type="EMBL" id="JBHMBW010000031">
    <property type="protein sequence ID" value="MFB9627399.1"/>
    <property type="molecule type" value="Genomic_DNA"/>
</dbReference>
<name>A0ABV5S8S1_9ACTN</name>
<proteinExistence type="predicted"/>
<evidence type="ECO:0000313" key="1">
    <source>
        <dbReference type="EMBL" id="MFB9627399.1"/>
    </source>
</evidence>
<dbReference type="Proteomes" id="UP001589532">
    <property type="component" value="Unassembled WGS sequence"/>
</dbReference>